<accession>A0ABV4TY27</accession>
<feature type="chain" id="PRO_5045533146" evidence="2">
    <location>
        <begin position="19"/>
        <end position="537"/>
    </location>
</feature>
<dbReference type="Proteomes" id="UP001575181">
    <property type="component" value="Unassembled WGS sequence"/>
</dbReference>
<reference evidence="5 6" key="1">
    <citation type="submission" date="2024-08" db="EMBL/GenBank/DDBJ databases">
        <title>Whole-genome sequencing of halo(alkali)philic microorganisms from hypersaline lakes.</title>
        <authorList>
            <person name="Sorokin D.Y."/>
            <person name="Merkel A.Y."/>
            <person name="Messina E."/>
            <person name="Yakimov M."/>
        </authorList>
    </citation>
    <scope>NUCLEOTIDE SEQUENCE [LARGE SCALE GENOMIC DNA]</scope>
    <source>
        <strain evidence="5 6">Cl-TMA</strain>
    </source>
</reference>
<dbReference type="PANTHER" id="PTHR31005:SF8">
    <property type="entry name" value="DUF4139 DOMAIN-CONTAINING PROTEIN"/>
    <property type="match status" value="1"/>
</dbReference>
<dbReference type="NCBIfam" id="TIGR02231">
    <property type="entry name" value="mucoidy inhibitor MuiA family protein"/>
    <property type="match status" value="1"/>
</dbReference>
<feature type="domain" description="DUF4139" evidence="3">
    <location>
        <begin position="227"/>
        <end position="530"/>
    </location>
</feature>
<evidence type="ECO:0000313" key="5">
    <source>
        <dbReference type="EMBL" id="MFA9462222.1"/>
    </source>
</evidence>
<keyword evidence="6" id="KW-1185">Reference proteome</keyword>
<dbReference type="Pfam" id="PF13600">
    <property type="entry name" value="DUF4140"/>
    <property type="match status" value="1"/>
</dbReference>
<keyword evidence="1" id="KW-0175">Coiled coil</keyword>
<evidence type="ECO:0000259" key="4">
    <source>
        <dbReference type="Pfam" id="PF13600"/>
    </source>
</evidence>
<evidence type="ECO:0000256" key="2">
    <source>
        <dbReference type="SAM" id="SignalP"/>
    </source>
</evidence>
<dbReference type="InterPro" id="IPR037291">
    <property type="entry name" value="DUF4139"/>
</dbReference>
<name>A0ABV4TY27_9GAMM</name>
<gene>
    <name evidence="5" type="ORF">ACERLL_15500</name>
</gene>
<dbReference type="InterPro" id="IPR011935">
    <property type="entry name" value="CHP02231"/>
</dbReference>
<feature type="coiled-coil region" evidence="1">
    <location>
        <begin position="172"/>
        <end position="206"/>
    </location>
</feature>
<proteinExistence type="predicted"/>
<evidence type="ECO:0000256" key="1">
    <source>
        <dbReference type="SAM" id="Coils"/>
    </source>
</evidence>
<comment type="caution">
    <text evidence="5">The sequence shown here is derived from an EMBL/GenBank/DDBJ whole genome shotgun (WGS) entry which is preliminary data.</text>
</comment>
<keyword evidence="2" id="KW-0732">Signal</keyword>
<dbReference type="EMBL" id="JBGUAW010000011">
    <property type="protein sequence ID" value="MFA9462222.1"/>
    <property type="molecule type" value="Genomic_DNA"/>
</dbReference>
<dbReference type="RefSeq" id="WP_373657006.1">
    <property type="nucleotide sequence ID" value="NZ_JBGUAW010000011.1"/>
</dbReference>
<dbReference type="Pfam" id="PF13598">
    <property type="entry name" value="DUF4139"/>
    <property type="match status" value="1"/>
</dbReference>
<feature type="signal peptide" evidence="2">
    <location>
        <begin position="1"/>
        <end position="18"/>
    </location>
</feature>
<feature type="domain" description="DUF4140" evidence="4">
    <location>
        <begin position="35"/>
        <end position="135"/>
    </location>
</feature>
<feature type="coiled-coil region" evidence="1">
    <location>
        <begin position="105"/>
        <end position="132"/>
    </location>
</feature>
<sequence>MRLRLVMLAIAWGIPALSGGSVRAVTPLDTAIRAVTVYPNDQARIHRSAEVDLQAGARELVVGDLPAQLVRSSVRAEVSGAQAAVRVGTVEVDRQPVSGPPRERERQLRAKLERLQADRVAVTDRMETARTQLTFVEGLAELPEREGAGSALTGGGAAERWPELWRRIGEGARQARKVMREARREQERLQAEIEAVRDSLEQLGQGEKARIRIRIGLEADAATRAELSLRYRVRGAEWRPEYEAHLDTNGGAVQLVRKARVRQRTGKDWSGIRLALATVAPVSGSYPELPIWWVDFGQPRPLAGKADGARAREAAPPISGGKEARSRTVHGAFTPTYRVSGAVTVPGANQPRTVVLGRRQLASEMAVRVVPQRSERAWMTARVTWNGQGALPPGRVSRYRDGSFVGRGRWSAWAPGDARHLAFGIDPRFEVAFRPVTDLAGEDGLISKRSVRTRHYRIELTNRHQRPLEGSVRFRVPVPRDEEITVEPWFPEEPDRSDVDSRRGIHAWERTIPAGGTVVLKAGYRLSTPEGKSVPGF</sequence>
<evidence type="ECO:0000259" key="3">
    <source>
        <dbReference type="Pfam" id="PF13598"/>
    </source>
</evidence>
<dbReference type="InterPro" id="IPR025554">
    <property type="entry name" value="DUF4140"/>
</dbReference>
<protein>
    <submittedName>
        <fullName evidence="5">Mucoidy inhibitor MuiA family protein</fullName>
    </submittedName>
</protein>
<dbReference type="PANTHER" id="PTHR31005">
    <property type="entry name" value="DUF4139 DOMAIN-CONTAINING PROTEIN"/>
    <property type="match status" value="1"/>
</dbReference>
<evidence type="ECO:0000313" key="6">
    <source>
        <dbReference type="Proteomes" id="UP001575181"/>
    </source>
</evidence>
<organism evidence="5 6">
    <name type="scientific">Thiohalorhabdus methylotrophus</name>
    <dbReference type="NCBI Taxonomy" id="3242694"/>
    <lineage>
        <taxon>Bacteria</taxon>
        <taxon>Pseudomonadati</taxon>
        <taxon>Pseudomonadota</taxon>
        <taxon>Gammaproteobacteria</taxon>
        <taxon>Thiohalorhabdales</taxon>
        <taxon>Thiohalorhabdaceae</taxon>
        <taxon>Thiohalorhabdus</taxon>
    </lineage>
</organism>